<dbReference type="GO" id="GO:0000166">
    <property type="term" value="F:nucleotide binding"/>
    <property type="evidence" value="ECO:0007669"/>
    <property type="project" value="UniProtKB-KW"/>
</dbReference>
<evidence type="ECO:0000256" key="1">
    <source>
        <dbReference type="ARBA" id="ARBA00022741"/>
    </source>
</evidence>
<keyword evidence="1" id="KW-0547">Nucleotide-binding</keyword>
<evidence type="ECO:0000259" key="4">
    <source>
        <dbReference type="Pfam" id="PF00107"/>
    </source>
</evidence>
<dbReference type="GO" id="GO:0016651">
    <property type="term" value="F:oxidoreductase activity, acting on NAD(P)H"/>
    <property type="evidence" value="ECO:0007669"/>
    <property type="project" value="InterPro"/>
</dbReference>
<gene>
    <name evidence="5" type="ORF">BDV29DRAFT_185144</name>
</gene>
<dbReference type="Gene3D" id="3.90.180.10">
    <property type="entry name" value="Medium-chain alcohol dehydrogenases, catalytic domain"/>
    <property type="match status" value="1"/>
</dbReference>
<proteinExistence type="predicted"/>
<dbReference type="Gene3D" id="3.40.50.720">
    <property type="entry name" value="NAD(P)-binding Rossmann-like Domain"/>
    <property type="match status" value="1"/>
</dbReference>
<dbReference type="InterPro" id="IPR047122">
    <property type="entry name" value="Trans-enoyl_RdTase-like"/>
</dbReference>
<organism evidence="5 6">
    <name type="scientific">Aspergillus leporis</name>
    <dbReference type="NCBI Taxonomy" id="41062"/>
    <lineage>
        <taxon>Eukaryota</taxon>
        <taxon>Fungi</taxon>
        <taxon>Dikarya</taxon>
        <taxon>Ascomycota</taxon>
        <taxon>Pezizomycotina</taxon>
        <taxon>Eurotiomycetes</taxon>
        <taxon>Eurotiomycetidae</taxon>
        <taxon>Eurotiales</taxon>
        <taxon>Aspergillaceae</taxon>
        <taxon>Aspergillus</taxon>
        <taxon>Aspergillus subgen. Circumdati</taxon>
    </lineage>
</organism>
<sequence length="247" mass="26162">MPAELVSKTSANISDNKAAGISLATMAVVTGLYDLTGHRITPAWETNGAKDGEGKAIAIIGGSSSVGQYVVQFGRLSGFDRIITNASSSHHEFLKKPGAHVVFDRKSSSANDCVAASNNRPVHYVYDAVSTKETQALGVQIAHASKGAANRVGTVQGADADAVKLEESMEPKVEVKQIFGLGGSPMLRQLREPMAKHLGSEDGYIAKGLFVPNRVGLIEGGLRAMEEALRTNKEGVSGEKVVFRRNN</sequence>
<dbReference type="PANTHER" id="PTHR45348:SF2">
    <property type="entry name" value="ZINC-TYPE ALCOHOL DEHYDROGENASE-LIKE PROTEIN C2E1P3.01"/>
    <property type="match status" value="1"/>
</dbReference>
<dbReference type="PANTHER" id="PTHR45348">
    <property type="entry name" value="HYPOTHETICAL OXIDOREDUCTASE (EUROFUNG)"/>
    <property type="match status" value="1"/>
</dbReference>
<accession>A0A5N5WHY9</accession>
<reference evidence="5 6" key="1">
    <citation type="submission" date="2019-04" db="EMBL/GenBank/DDBJ databases">
        <title>Friends and foes A comparative genomics study of 23 Aspergillus species from section Flavi.</title>
        <authorList>
            <consortium name="DOE Joint Genome Institute"/>
            <person name="Kjaerbolling I."/>
            <person name="Vesth T."/>
            <person name="Frisvad J.C."/>
            <person name="Nybo J.L."/>
            <person name="Theobald S."/>
            <person name="Kildgaard S."/>
            <person name="Isbrandt T."/>
            <person name="Kuo A."/>
            <person name="Sato A."/>
            <person name="Lyhne E.K."/>
            <person name="Kogle M.E."/>
            <person name="Wiebenga A."/>
            <person name="Kun R.S."/>
            <person name="Lubbers R.J."/>
            <person name="Makela M.R."/>
            <person name="Barry K."/>
            <person name="Chovatia M."/>
            <person name="Clum A."/>
            <person name="Daum C."/>
            <person name="Haridas S."/>
            <person name="He G."/>
            <person name="LaButti K."/>
            <person name="Lipzen A."/>
            <person name="Mondo S."/>
            <person name="Riley R."/>
            <person name="Salamov A."/>
            <person name="Simmons B.A."/>
            <person name="Magnuson J.K."/>
            <person name="Henrissat B."/>
            <person name="Mortensen U.H."/>
            <person name="Larsen T.O."/>
            <person name="Devries R.P."/>
            <person name="Grigoriev I.V."/>
            <person name="Machida M."/>
            <person name="Baker S.E."/>
            <person name="Andersen M.R."/>
        </authorList>
    </citation>
    <scope>NUCLEOTIDE SEQUENCE [LARGE SCALE GENOMIC DNA]</scope>
    <source>
        <strain evidence="5 6">CBS 151.66</strain>
    </source>
</reference>
<keyword evidence="3" id="KW-0560">Oxidoreductase</keyword>
<protein>
    <recommendedName>
        <fullName evidence="4">Alcohol dehydrogenase-like C-terminal domain-containing protein</fullName>
    </recommendedName>
</protein>
<dbReference type="InterPro" id="IPR013149">
    <property type="entry name" value="ADH-like_C"/>
</dbReference>
<keyword evidence="6" id="KW-1185">Reference proteome</keyword>
<dbReference type="Pfam" id="PF00107">
    <property type="entry name" value="ADH_zinc_N"/>
    <property type="match status" value="1"/>
</dbReference>
<name>A0A5N5WHY9_9EURO</name>
<dbReference type="OrthoDB" id="9992527at2759"/>
<dbReference type="AlphaFoldDB" id="A0A5N5WHY9"/>
<dbReference type="SUPFAM" id="SSF51735">
    <property type="entry name" value="NAD(P)-binding Rossmann-fold domains"/>
    <property type="match status" value="1"/>
</dbReference>
<evidence type="ECO:0000313" key="6">
    <source>
        <dbReference type="Proteomes" id="UP000326565"/>
    </source>
</evidence>
<dbReference type="EMBL" id="ML732417">
    <property type="protein sequence ID" value="KAB8068096.1"/>
    <property type="molecule type" value="Genomic_DNA"/>
</dbReference>
<evidence type="ECO:0000256" key="3">
    <source>
        <dbReference type="ARBA" id="ARBA00023002"/>
    </source>
</evidence>
<evidence type="ECO:0000313" key="5">
    <source>
        <dbReference type="EMBL" id="KAB8068096.1"/>
    </source>
</evidence>
<dbReference type="InterPro" id="IPR036291">
    <property type="entry name" value="NAD(P)-bd_dom_sf"/>
</dbReference>
<dbReference type="Proteomes" id="UP000326565">
    <property type="component" value="Unassembled WGS sequence"/>
</dbReference>
<evidence type="ECO:0000256" key="2">
    <source>
        <dbReference type="ARBA" id="ARBA00022857"/>
    </source>
</evidence>
<keyword evidence="2" id="KW-0521">NADP</keyword>
<feature type="domain" description="Alcohol dehydrogenase-like C-terminal" evidence="4">
    <location>
        <begin position="66"/>
        <end position="182"/>
    </location>
</feature>